<feature type="non-terminal residue" evidence="2">
    <location>
        <position position="1"/>
    </location>
</feature>
<reference evidence="2 3" key="1">
    <citation type="journal article" date="2014" name="Am. J. Bot.">
        <title>Genome assembly and annotation for red clover (Trifolium pratense; Fabaceae).</title>
        <authorList>
            <person name="Istvanek J."/>
            <person name="Jaros M."/>
            <person name="Krenek A."/>
            <person name="Repkova J."/>
        </authorList>
    </citation>
    <scope>NUCLEOTIDE SEQUENCE [LARGE SCALE GENOMIC DNA]</scope>
    <source>
        <strain evidence="3">cv. Tatra</strain>
        <tissue evidence="2">Young leaves</tissue>
    </source>
</reference>
<evidence type="ECO:0000313" key="3">
    <source>
        <dbReference type="Proteomes" id="UP000236291"/>
    </source>
</evidence>
<dbReference type="AlphaFoldDB" id="A0A2K3L8T1"/>
<accession>A0A2K3L8T1</accession>
<reference evidence="2 3" key="2">
    <citation type="journal article" date="2017" name="Front. Plant Sci.">
        <title>Gene Classification and Mining of Molecular Markers Useful in Red Clover (Trifolium pratense) Breeding.</title>
        <authorList>
            <person name="Istvanek J."/>
            <person name="Dluhosova J."/>
            <person name="Dluhos P."/>
            <person name="Patkova L."/>
            <person name="Nedelnik J."/>
            <person name="Repkova J."/>
        </authorList>
    </citation>
    <scope>NUCLEOTIDE SEQUENCE [LARGE SCALE GENOMIC DNA]</scope>
    <source>
        <strain evidence="3">cv. Tatra</strain>
        <tissue evidence="2">Young leaves</tissue>
    </source>
</reference>
<feature type="compositionally biased region" description="Basic and acidic residues" evidence="1">
    <location>
        <begin position="14"/>
        <end position="24"/>
    </location>
</feature>
<dbReference type="EMBL" id="ASHM01028289">
    <property type="protein sequence ID" value="PNX74942.1"/>
    <property type="molecule type" value="Genomic_DNA"/>
</dbReference>
<proteinExistence type="predicted"/>
<comment type="caution">
    <text evidence="2">The sequence shown here is derived from an EMBL/GenBank/DDBJ whole genome shotgun (WGS) entry which is preliminary data.</text>
</comment>
<dbReference type="Proteomes" id="UP000236291">
    <property type="component" value="Unassembled WGS sequence"/>
</dbReference>
<gene>
    <name evidence="2" type="ORF">L195_g030871</name>
</gene>
<feature type="region of interest" description="Disordered" evidence="1">
    <location>
        <begin position="1"/>
        <end position="31"/>
    </location>
</feature>
<protein>
    <submittedName>
        <fullName evidence="2">Uncharacterized protein</fullName>
    </submittedName>
</protein>
<organism evidence="2 3">
    <name type="scientific">Trifolium pratense</name>
    <name type="common">Red clover</name>
    <dbReference type="NCBI Taxonomy" id="57577"/>
    <lineage>
        <taxon>Eukaryota</taxon>
        <taxon>Viridiplantae</taxon>
        <taxon>Streptophyta</taxon>
        <taxon>Embryophyta</taxon>
        <taxon>Tracheophyta</taxon>
        <taxon>Spermatophyta</taxon>
        <taxon>Magnoliopsida</taxon>
        <taxon>eudicotyledons</taxon>
        <taxon>Gunneridae</taxon>
        <taxon>Pentapetalae</taxon>
        <taxon>rosids</taxon>
        <taxon>fabids</taxon>
        <taxon>Fabales</taxon>
        <taxon>Fabaceae</taxon>
        <taxon>Papilionoideae</taxon>
        <taxon>50 kb inversion clade</taxon>
        <taxon>NPAAA clade</taxon>
        <taxon>Hologalegina</taxon>
        <taxon>IRL clade</taxon>
        <taxon>Trifolieae</taxon>
        <taxon>Trifolium</taxon>
    </lineage>
</organism>
<sequence>DFKRSSGDNLSQDRPLDLKEDKNGSELAHAN</sequence>
<name>A0A2K3L8T1_TRIPR</name>
<evidence type="ECO:0000256" key="1">
    <source>
        <dbReference type="SAM" id="MobiDB-lite"/>
    </source>
</evidence>
<evidence type="ECO:0000313" key="2">
    <source>
        <dbReference type="EMBL" id="PNX74942.1"/>
    </source>
</evidence>